<evidence type="ECO:0000313" key="2">
    <source>
        <dbReference type="Proteomes" id="UP001501009"/>
    </source>
</evidence>
<dbReference type="Proteomes" id="UP001501009">
    <property type="component" value="Unassembled WGS sequence"/>
</dbReference>
<evidence type="ECO:0008006" key="3">
    <source>
        <dbReference type="Google" id="ProtNLM"/>
    </source>
</evidence>
<evidence type="ECO:0000313" key="1">
    <source>
        <dbReference type="EMBL" id="GAA3783868.1"/>
    </source>
</evidence>
<protein>
    <recommendedName>
        <fullName evidence="3">DUF4352 domain-containing protein</fullName>
    </recommendedName>
</protein>
<sequence length="127" mass="13851">MATWWRFCAPCRGWAISLEKFSRDISSDYAAPENTPYLKFTVRVVNGSDKIVDVTGLTVNCSYGDDGKEGESIFDDGLDGAPSTRLLADRTVTAPWGCALPKNESHVQIEVAPDFESEAAIFTGAVR</sequence>
<comment type="caution">
    <text evidence="1">The sequence shown here is derived from an EMBL/GenBank/DDBJ whole genome shotgun (WGS) entry which is preliminary data.</text>
</comment>
<gene>
    <name evidence="1" type="ORF">GCM10022403_018200</name>
</gene>
<accession>A0ABP7H3U9</accession>
<reference evidence="2" key="1">
    <citation type="journal article" date="2019" name="Int. J. Syst. Evol. Microbiol.">
        <title>The Global Catalogue of Microorganisms (GCM) 10K type strain sequencing project: providing services to taxonomists for standard genome sequencing and annotation.</title>
        <authorList>
            <consortium name="The Broad Institute Genomics Platform"/>
            <consortium name="The Broad Institute Genome Sequencing Center for Infectious Disease"/>
            <person name="Wu L."/>
            <person name="Ma J."/>
        </authorList>
    </citation>
    <scope>NUCLEOTIDE SEQUENCE [LARGE SCALE GENOMIC DNA]</scope>
    <source>
        <strain evidence="2">JCM 17138</strain>
    </source>
</reference>
<dbReference type="EMBL" id="BAABDE010000007">
    <property type="protein sequence ID" value="GAA3783868.1"/>
    <property type="molecule type" value="Genomic_DNA"/>
</dbReference>
<name>A0ABP7H3U9_9ACTN</name>
<proteinExistence type="predicted"/>
<organism evidence="1 2">
    <name type="scientific">Streptomyces coacervatus</name>
    <dbReference type="NCBI Taxonomy" id="647381"/>
    <lineage>
        <taxon>Bacteria</taxon>
        <taxon>Bacillati</taxon>
        <taxon>Actinomycetota</taxon>
        <taxon>Actinomycetes</taxon>
        <taxon>Kitasatosporales</taxon>
        <taxon>Streptomycetaceae</taxon>
        <taxon>Streptomyces</taxon>
    </lineage>
</organism>
<dbReference type="RefSeq" id="WP_275779357.1">
    <property type="nucleotide sequence ID" value="NZ_BAABDE010000007.1"/>
</dbReference>
<keyword evidence="2" id="KW-1185">Reference proteome</keyword>